<keyword evidence="2" id="KW-0413">Isomerase</keyword>
<dbReference type="PANTHER" id="PTHR12110:SF48">
    <property type="entry name" value="BLL3656 PROTEIN"/>
    <property type="match status" value="1"/>
</dbReference>
<reference evidence="3" key="1">
    <citation type="submission" date="2011-01" db="EMBL/GenBank/DDBJ databases">
        <title>Complete sequence of chromosome of Acidobacterium sp. MP5ACTX9.</title>
        <authorList>
            <consortium name="US DOE Joint Genome Institute"/>
            <person name="Lucas S."/>
            <person name="Copeland A."/>
            <person name="Lapidus A."/>
            <person name="Cheng J.-F."/>
            <person name="Goodwin L."/>
            <person name="Pitluck S."/>
            <person name="Teshima H."/>
            <person name="Detter J.C."/>
            <person name="Han C."/>
            <person name="Tapia R."/>
            <person name="Land M."/>
            <person name="Hauser L."/>
            <person name="Kyrpides N."/>
            <person name="Ivanova N."/>
            <person name="Ovchinnikova G."/>
            <person name="Pagani I."/>
            <person name="Rawat S.R."/>
            <person name="Mannisto M."/>
            <person name="Haggblom M.M."/>
            <person name="Woyke T."/>
        </authorList>
    </citation>
    <scope>NUCLEOTIDE SEQUENCE [LARGE SCALE GENOMIC DNA]</scope>
    <source>
        <strain evidence="3">MP5ACTX9</strain>
    </source>
</reference>
<dbReference type="Gene3D" id="3.20.20.150">
    <property type="entry name" value="Divalent-metal-dependent TIM barrel enzymes"/>
    <property type="match status" value="1"/>
</dbReference>
<gene>
    <name evidence="2" type="ordered locus">AciX9_3142</name>
</gene>
<dbReference type="OrthoDB" id="930834at2"/>
<dbReference type="InterPro" id="IPR036237">
    <property type="entry name" value="Xyl_isomerase-like_sf"/>
</dbReference>
<organism evidence="3">
    <name type="scientific">Granulicella tundricola (strain ATCC BAA-1859 / DSM 23138 / MP5ACTX9)</name>
    <dbReference type="NCBI Taxonomy" id="1198114"/>
    <lineage>
        <taxon>Bacteria</taxon>
        <taxon>Pseudomonadati</taxon>
        <taxon>Acidobacteriota</taxon>
        <taxon>Terriglobia</taxon>
        <taxon>Terriglobales</taxon>
        <taxon>Acidobacteriaceae</taxon>
        <taxon>Granulicella</taxon>
    </lineage>
</organism>
<evidence type="ECO:0000259" key="1">
    <source>
        <dbReference type="Pfam" id="PF01261"/>
    </source>
</evidence>
<dbReference type="STRING" id="1198114.AciX9_3142"/>
<feature type="domain" description="Xylose isomerase-like TIM barrel" evidence="1">
    <location>
        <begin position="22"/>
        <end position="259"/>
    </location>
</feature>
<protein>
    <submittedName>
        <fullName evidence="2">Xylose isomerase domain-containing protein TIM barrel</fullName>
    </submittedName>
</protein>
<dbReference type="Proteomes" id="UP000000343">
    <property type="component" value="Chromosome"/>
</dbReference>
<accession>E8X0X0</accession>
<dbReference type="EMBL" id="CP002480">
    <property type="protein sequence ID" value="ADW70154.1"/>
    <property type="molecule type" value="Genomic_DNA"/>
</dbReference>
<dbReference type="RefSeq" id="WP_013581467.1">
    <property type="nucleotide sequence ID" value="NC_015064.1"/>
</dbReference>
<dbReference type="GO" id="GO:0016853">
    <property type="term" value="F:isomerase activity"/>
    <property type="evidence" value="ECO:0007669"/>
    <property type="project" value="UniProtKB-KW"/>
</dbReference>
<dbReference type="KEGG" id="acm:AciX9_3142"/>
<sequence length="281" mass="30984">MSNRTRVMWNGTVRALPFKEQVEAAAIAGCSAIAVTPSDYNKWVGASLSTRDLLKIASDGGVKITHLDPFVRWTADWKPHLEGMDFPIDIVGFDEDDFFRMAEALEVDSFTAWSGFSANRYSLPEIEDAFGSVCVRAAKSGLRCDLEFIPVFGVSSLKMAWDILQQVKADNAGIVFDFWHYMRSGPNEELLRSIPGDKITAVQLCDATAEVPKGMSLAYDGLNHRLTPGDGDFPIAALVETLYQIGGLNNVGVEVFSPKYDKLSAEQVGEITRTVFEQFLP</sequence>
<dbReference type="PaxDb" id="1198114-AciX9_3142"/>
<keyword evidence="3" id="KW-1185">Reference proteome</keyword>
<dbReference type="eggNOG" id="COG1082">
    <property type="taxonomic scope" value="Bacteria"/>
</dbReference>
<dbReference type="InterPro" id="IPR013022">
    <property type="entry name" value="Xyl_isomerase-like_TIM-brl"/>
</dbReference>
<proteinExistence type="predicted"/>
<evidence type="ECO:0000313" key="2">
    <source>
        <dbReference type="EMBL" id="ADW70154.1"/>
    </source>
</evidence>
<dbReference type="SUPFAM" id="SSF51658">
    <property type="entry name" value="Xylose isomerase-like"/>
    <property type="match status" value="1"/>
</dbReference>
<name>E8X0X0_GRATM</name>
<dbReference type="AlphaFoldDB" id="E8X0X0"/>
<dbReference type="InterPro" id="IPR050312">
    <property type="entry name" value="IolE/XylAMocC-like"/>
</dbReference>
<evidence type="ECO:0000313" key="3">
    <source>
        <dbReference type="Proteomes" id="UP000000343"/>
    </source>
</evidence>
<dbReference type="PANTHER" id="PTHR12110">
    <property type="entry name" value="HYDROXYPYRUVATE ISOMERASE"/>
    <property type="match status" value="1"/>
</dbReference>
<dbReference type="HOGENOM" id="CLU_035063_2_0_0"/>
<dbReference type="Pfam" id="PF01261">
    <property type="entry name" value="AP_endonuc_2"/>
    <property type="match status" value="1"/>
</dbReference>